<organism evidence="12 13">
    <name type="scientific">Vreelandella subglaciescola</name>
    <dbReference type="NCBI Taxonomy" id="29571"/>
    <lineage>
        <taxon>Bacteria</taxon>
        <taxon>Pseudomonadati</taxon>
        <taxon>Pseudomonadota</taxon>
        <taxon>Gammaproteobacteria</taxon>
        <taxon>Oceanospirillales</taxon>
        <taxon>Halomonadaceae</taxon>
        <taxon>Vreelandella</taxon>
    </lineage>
</organism>
<evidence type="ECO:0000256" key="1">
    <source>
        <dbReference type="ARBA" id="ARBA00022448"/>
    </source>
</evidence>
<gene>
    <name evidence="8" type="primary">nqrA</name>
    <name evidence="12" type="ORF">SAMN05878437_0070</name>
</gene>
<keyword evidence="4 8" id="KW-0915">Sodium</keyword>
<evidence type="ECO:0000259" key="11">
    <source>
        <dbReference type="Pfam" id="PF24836"/>
    </source>
</evidence>
<comment type="function">
    <text evidence="8">NQR complex catalyzes the reduction of ubiquinone-1 to ubiquinol by two successive reactions, coupled with the transport of Na(+) ions from the cytoplasm to the periplasm. NqrA to NqrE are probably involved in the second step, the conversion of ubisemiquinone to ubiquinol.</text>
</comment>
<keyword evidence="3 8" id="KW-0520">NAD</keyword>
<evidence type="ECO:0000313" key="12">
    <source>
        <dbReference type="EMBL" id="SHL88477.1"/>
    </source>
</evidence>
<dbReference type="GO" id="GO:0006814">
    <property type="term" value="P:sodium ion transport"/>
    <property type="evidence" value="ECO:0007669"/>
    <property type="project" value="UniProtKB-UniRule"/>
</dbReference>
<evidence type="ECO:0000256" key="7">
    <source>
        <dbReference type="ARBA" id="ARBA00023201"/>
    </source>
</evidence>
<dbReference type="Proteomes" id="UP000190911">
    <property type="component" value="Chromosome I"/>
</dbReference>
<accession>A0A1M7E9R0</accession>
<evidence type="ECO:0000256" key="4">
    <source>
        <dbReference type="ARBA" id="ARBA00023053"/>
    </source>
</evidence>
<evidence type="ECO:0000256" key="5">
    <source>
        <dbReference type="ARBA" id="ARBA00023065"/>
    </source>
</evidence>
<keyword evidence="7 8" id="KW-0739">Sodium transport</keyword>
<proteinExistence type="inferred from homology"/>
<dbReference type="EC" id="7.2.1.1" evidence="8"/>
<comment type="similarity">
    <text evidence="8">Belongs to the NqrA family.</text>
</comment>
<dbReference type="InterPro" id="IPR022615">
    <property type="entry name" value="NqrA_C_domain"/>
</dbReference>
<dbReference type="InParanoid" id="A0A1M7E9R0"/>
<comment type="subunit">
    <text evidence="8">Composed of six subunits; NqrA, NqrB, NqrC, NqrD, NqrE and NqrF.</text>
</comment>
<protein>
    <recommendedName>
        <fullName evidence="8">Na(+)-translocating NADH-quinone reductase subunit A</fullName>
        <shortName evidence="8">Na(+)-NQR subunit A</shortName>
        <shortName evidence="8">Na(+)-translocating NQR subunit A</shortName>
        <ecNumber evidence="8">7.2.1.1</ecNumber>
    </recommendedName>
    <alternativeName>
        <fullName evidence="8">NQR complex subunit A</fullName>
    </alternativeName>
    <alternativeName>
        <fullName evidence="8">NQR-1 subunit A</fullName>
    </alternativeName>
</protein>
<dbReference type="InterPro" id="IPR008703">
    <property type="entry name" value="NqrA"/>
</dbReference>
<feature type="domain" description="NqrA N-terminal barrel-sandwich hybrid" evidence="9">
    <location>
        <begin position="55"/>
        <end position="148"/>
    </location>
</feature>
<evidence type="ECO:0000259" key="10">
    <source>
        <dbReference type="Pfam" id="PF11973"/>
    </source>
</evidence>
<dbReference type="EMBL" id="LT670847">
    <property type="protein sequence ID" value="SHL88477.1"/>
    <property type="molecule type" value="Genomic_DNA"/>
</dbReference>
<evidence type="ECO:0000259" key="9">
    <source>
        <dbReference type="Pfam" id="PF05896"/>
    </source>
</evidence>
<dbReference type="Pfam" id="PF05896">
    <property type="entry name" value="NQRA_N"/>
    <property type="match status" value="1"/>
</dbReference>
<keyword evidence="1 8" id="KW-0813">Transport</keyword>
<keyword evidence="2 8" id="KW-1278">Translocase</keyword>
<dbReference type="PANTHER" id="PTHR37839:SF1">
    <property type="entry name" value="NA(+)-TRANSLOCATING NADH-QUINONE REDUCTASE SUBUNIT A"/>
    <property type="match status" value="1"/>
</dbReference>
<evidence type="ECO:0000256" key="2">
    <source>
        <dbReference type="ARBA" id="ARBA00022967"/>
    </source>
</evidence>
<dbReference type="HAMAP" id="MF_00425">
    <property type="entry name" value="NqrA"/>
    <property type="match status" value="1"/>
</dbReference>
<dbReference type="GO" id="GO:0016655">
    <property type="term" value="F:oxidoreductase activity, acting on NAD(P)H, quinone or similar compound as acceptor"/>
    <property type="evidence" value="ECO:0007669"/>
    <property type="project" value="UniProtKB-UniRule"/>
</dbReference>
<dbReference type="Pfam" id="PF24836">
    <property type="entry name" value="NQRA_2nd"/>
    <property type="match status" value="1"/>
</dbReference>
<name>A0A1M7E9R0_9GAMM</name>
<dbReference type="Pfam" id="PF11973">
    <property type="entry name" value="NQRA_SLBB"/>
    <property type="match status" value="1"/>
</dbReference>
<keyword evidence="13" id="KW-1185">Reference proteome</keyword>
<dbReference type="PANTHER" id="PTHR37839">
    <property type="entry name" value="NA(+)-TRANSLOCATING NADH-QUINONE REDUCTASE SUBUNIT A"/>
    <property type="match status" value="1"/>
</dbReference>
<dbReference type="InterPro" id="IPR056148">
    <property type="entry name" value="NQRA_2nd"/>
</dbReference>
<evidence type="ECO:0000256" key="3">
    <source>
        <dbReference type="ARBA" id="ARBA00023027"/>
    </source>
</evidence>
<feature type="domain" description="NqrA second alpha/beta" evidence="11">
    <location>
        <begin position="168"/>
        <end position="311"/>
    </location>
</feature>
<dbReference type="STRING" id="29571.SAMN05878437_0070"/>
<dbReference type="NCBIfam" id="TIGR01936">
    <property type="entry name" value="nqrA"/>
    <property type="match status" value="1"/>
</dbReference>
<evidence type="ECO:0000313" key="13">
    <source>
        <dbReference type="Proteomes" id="UP000190911"/>
    </source>
</evidence>
<reference evidence="12 13" key="1">
    <citation type="submission" date="2016-11" db="EMBL/GenBank/DDBJ databases">
        <authorList>
            <person name="Jaros S."/>
            <person name="Januszkiewicz K."/>
            <person name="Wedrychowicz H."/>
        </authorList>
    </citation>
    <scope>NUCLEOTIDE SEQUENCE [LARGE SCALE GENOMIC DNA]</scope>
    <source>
        <strain evidence="12 13">ACAM 12</strain>
    </source>
</reference>
<keyword evidence="5 8" id="KW-0406">Ion transport</keyword>
<comment type="catalytic activity">
    <reaction evidence="8">
        <text>a ubiquinone + n Na(+)(in) + NADH + H(+) = a ubiquinol + n Na(+)(out) + NAD(+)</text>
        <dbReference type="Rhea" id="RHEA:47748"/>
        <dbReference type="Rhea" id="RHEA-COMP:9565"/>
        <dbReference type="Rhea" id="RHEA-COMP:9566"/>
        <dbReference type="ChEBI" id="CHEBI:15378"/>
        <dbReference type="ChEBI" id="CHEBI:16389"/>
        <dbReference type="ChEBI" id="CHEBI:17976"/>
        <dbReference type="ChEBI" id="CHEBI:29101"/>
        <dbReference type="ChEBI" id="CHEBI:57540"/>
        <dbReference type="ChEBI" id="CHEBI:57945"/>
        <dbReference type="EC" id="7.2.1.1"/>
    </reaction>
</comment>
<keyword evidence="6 8" id="KW-0830">Ubiquinone</keyword>
<dbReference type="NCBIfam" id="NF003759">
    <property type="entry name" value="PRK05352.1-2"/>
    <property type="match status" value="1"/>
</dbReference>
<dbReference type="AlphaFoldDB" id="A0A1M7E9R0"/>
<evidence type="ECO:0000256" key="6">
    <source>
        <dbReference type="ARBA" id="ARBA00023075"/>
    </source>
</evidence>
<evidence type="ECO:0000256" key="8">
    <source>
        <dbReference type="HAMAP-Rule" id="MF_00425"/>
    </source>
</evidence>
<sequence length="502" mass="54670">MAIGRAYLYNTVEFWGGSSTPRARLVINYAENKNSNPFEPLIFVYPIHQLGETMIEVKKGLDLPIAGAPELRIADAQPVRHVAILGTDYVGMRPTMEVKVGDKVKLGQLLFTDKKIAGVCFTAPAAGEVVAINRGEKRRLLSVVIKVDENEEAVSFTAHERSAIESLERQTVVDQLVDSGLWTALRTRPFSRTPAPDSKPADIFVTAVDTHPLSPDPAVIINEAPEAFEDGLKVLARLTEGKVYLCTGKDASIPGGDVNGVTSEAFSGPHPAGLVGTHIHHLSPVALHKHVWHIGYQDVIAMGKLFAEGKLDVSRIMAVTGPRAEKPRLLRTRVGANTDELLVNEVIQPDDTRVISGSVFSGFAAEGNLSYAGRFHNQFSLLEEGNKRLFMGWLSPGSERHSVMGIYLSKIKGLSNYAPTTSTNGSERAMVPIGAYETVMPLDIMPTQLLRSLIVGDIEAAMQLGCLELDEEDLALCTYACPGKYEYGPILRDNLTMIEKEA</sequence>
<dbReference type="InterPro" id="IPR056147">
    <property type="entry name" value="NQRA_N"/>
</dbReference>
<feature type="domain" description="Na(+)-translocating NADH-quinone reductase subunit A C-terminal" evidence="10">
    <location>
        <begin position="317"/>
        <end position="365"/>
    </location>
</feature>